<reference evidence="16 17" key="1">
    <citation type="submission" date="2020-10" db="EMBL/GenBank/DDBJ databases">
        <title>ChiBAC.</title>
        <authorList>
            <person name="Zenner C."/>
            <person name="Hitch T.C.A."/>
            <person name="Clavel T."/>
        </authorList>
    </citation>
    <scope>NUCLEOTIDE SEQUENCE [LARGE SCALE GENOMIC DNA]</scope>
    <source>
        <strain evidence="16 17">DSM 109015</strain>
    </source>
</reference>
<keyword evidence="5" id="KW-0808">Transferase</keyword>
<dbReference type="PANTHER" id="PTHR34299">
    <property type="entry name" value="DIACYLGLYCEROL KINASE"/>
    <property type="match status" value="1"/>
</dbReference>
<comment type="subcellular location">
    <subcellularLocation>
        <location evidence="1">Cell membrane</location>
        <topology evidence="1">Multi-pass membrane protein</topology>
    </subcellularLocation>
</comment>
<dbReference type="RefSeq" id="WP_193499882.1">
    <property type="nucleotide sequence ID" value="NZ_JADCKC010000001.1"/>
</dbReference>
<evidence type="ECO:0000256" key="3">
    <source>
        <dbReference type="ARBA" id="ARBA00022475"/>
    </source>
</evidence>
<keyword evidence="6 15" id="KW-0812">Transmembrane</keyword>
<evidence type="ECO:0000256" key="1">
    <source>
        <dbReference type="ARBA" id="ARBA00004651"/>
    </source>
</evidence>
<keyword evidence="8 16" id="KW-0418">Kinase</keyword>
<keyword evidence="4" id="KW-0444">Lipid biosynthesis</keyword>
<name>A0ABR9R0C5_9FIRM</name>
<accession>A0ABR9R0C5</accession>
<evidence type="ECO:0000256" key="12">
    <source>
        <dbReference type="ARBA" id="ARBA00023136"/>
    </source>
</evidence>
<evidence type="ECO:0000256" key="14">
    <source>
        <dbReference type="ARBA" id="ARBA00023264"/>
    </source>
</evidence>
<dbReference type="InterPro" id="IPR036945">
    <property type="entry name" value="DAGK_sf"/>
</dbReference>
<evidence type="ECO:0000256" key="15">
    <source>
        <dbReference type="SAM" id="Phobius"/>
    </source>
</evidence>
<evidence type="ECO:0000256" key="4">
    <source>
        <dbReference type="ARBA" id="ARBA00022516"/>
    </source>
</evidence>
<dbReference type="GO" id="GO:0016301">
    <property type="term" value="F:kinase activity"/>
    <property type="evidence" value="ECO:0007669"/>
    <property type="project" value="UniProtKB-KW"/>
</dbReference>
<evidence type="ECO:0000256" key="8">
    <source>
        <dbReference type="ARBA" id="ARBA00022777"/>
    </source>
</evidence>
<protein>
    <submittedName>
        <fullName evidence="16">Diacylglycerol kinase family protein</fullName>
    </submittedName>
</protein>
<comment type="caution">
    <text evidence="16">The sequence shown here is derived from an EMBL/GenBank/DDBJ whole genome shotgun (WGS) entry which is preliminary data.</text>
</comment>
<evidence type="ECO:0000256" key="2">
    <source>
        <dbReference type="ARBA" id="ARBA00005967"/>
    </source>
</evidence>
<keyword evidence="17" id="KW-1185">Reference proteome</keyword>
<keyword evidence="10 15" id="KW-1133">Transmembrane helix</keyword>
<sequence length="169" mass="18410">MKSDLKRFGRGFIYAWNGIWAAIREERNFRFHLCAAVYIYAAAAIAGLEAVEFALISLCVFLVIQAELMNSAVERAVDKPDTSHWWSAGAAKDMAAGGVLMAAVGALCVAGFLFLQPGRLARIWAAVTATPWAVVAVLISFVIAYLFIFRFGGCSQKKGLPDADKDKEE</sequence>
<evidence type="ECO:0000313" key="17">
    <source>
        <dbReference type="Proteomes" id="UP000768567"/>
    </source>
</evidence>
<keyword evidence="11" id="KW-0443">Lipid metabolism</keyword>
<feature type="transmembrane region" description="Helical" evidence="15">
    <location>
        <begin position="121"/>
        <end position="148"/>
    </location>
</feature>
<dbReference type="InterPro" id="IPR033717">
    <property type="entry name" value="UDPK"/>
</dbReference>
<comment type="similarity">
    <text evidence="2">Belongs to the bacterial diacylglycerol kinase family.</text>
</comment>
<dbReference type="InterPro" id="IPR000829">
    <property type="entry name" value="DAGK"/>
</dbReference>
<evidence type="ECO:0000256" key="9">
    <source>
        <dbReference type="ARBA" id="ARBA00022840"/>
    </source>
</evidence>
<evidence type="ECO:0000256" key="10">
    <source>
        <dbReference type="ARBA" id="ARBA00022989"/>
    </source>
</evidence>
<keyword evidence="13" id="KW-0594">Phospholipid biosynthesis</keyword>
<keyword evidence="7" id="KW-0547">Nucleotide-binding</keyword>
<keyword evidence="9" id="KW-0067">ATP-binding</keyword>
<gene>
    <name evidence="16" type="ORF">INF35_02105</name>
</gene>
<keyword evidence="14" id="KW-1208">Phospholipid metabolism</keyword>
<organism evidence="16 17">
    <name type="scientific">Gemmiger gallinarum</name>
    <dbReference type="NCBI Taxonomy" id="2779354"/>
    <lineage>
        <taxon>Bacteria</taxon>
        <taxon>Bacillati</taxon>
        <taxon>Bacillota</taxon>
        <taxon>Clostridia</taxon>
        <taxon>Eubacteriales</taxon>
        <taxon>Gemmiger</taxon>
    </lineage>
</organism>
<evidence type="ECO:0000256" key="6">
    <source>
        <dbReference type="ARBA" id="ARBA00022692"/>
    </source>
</evidence>
<dbReference type="Pfam" id="PF01219">
    <property type="entry name" value="DAGK_prokar"/>
    <property type="match status" value="1"/>
</dbReference>
<dbReference type="PANTHER" id="PTHR34299:SF1">
    <property type="entry name" value="DIACYLGLYCEROL KINASE"/>
    <property type="match status" value="1"/>
</dbReference>
<feature type="transmembrane region" description="Helical" evidence="15">
    <location>
        <begin position="29"/>
        <end position="48"/>
    </location>
</feature>
<dbReference type="Proteomes" id="UP000768567">
    <property type="component" value="Unassembled WGS sequence"/>
</dbReference>
<dbReference type="Gene3D" id="1.10.287.3610">
    <property type="match status" value="1"/>
</dbReference>
<dbReference type="EMBL" id="JADCKC010000001">
    <property type="protein sequence ID" value="MBE5036584.1"/>
    <property type="molecule type" value="Genomic_DNA"/>
</dbReference>
<evidence type="ECO:0000256" key="7">
    <source>
        <dbReference type="ARBA" id="ARBA00022741"/>
    </source>
</evidence>
<keyword evidence="3" id="KW-1003">Cell membrane</keyword>
<dbReference type="CDD" id="cd14265">
    <property type="entry name" value="UDPK_IM_like"/>
    <property type="match status" value="1"/>
</dbReference>
<keyword evidence="12 15" id="KW-0472">Membrane</keyword>
<proteinExistence type="inferred from homology"/>
<feature type="transmembrane region" description="Helical" evidence="15">
    <location>
        <begin position="94"/>
        <end position="115"/>
    </location>
</feature>
<evidence type="ECO:0000313" key="16">
    <source>
        <dbReference type="EMBL" id="MBE5036584.1"/>
    </source>
</evidence>
<evidence type="ECO:0000256" key="11">
    <source>
        <dbReference type="ARBA" id="ARBA00023098"/>
    </source>
</evidence>
<evidence type="ECO:0000256" key="5">
    <source>
        <dbReference type="ARBA" id="ARBA00022679"/>
    </source>
</evidence>
<evidence type="ECO:0000256" key="13">
    <source>
        <dbReference type="ARBA" id="ARBA00023209"/>
    </source>
</evidence>
<dbReference type="PROSITE" id="PS01069">
    <property type="entry name" value="DAGK_PROKAR"/>
    <property type="match status" value="1"/>
</dbReference>